<dbReference type="InterPro" id="IPR036890">
    <property type="entry name" value="HATPase_C_sf"/>
</dbReference>
<keyword evidence="5" id="KW-0418">Kinase</keyword>
<dbReference type="SMART" id="SM00388">
    <property type="entry name" value="HisKA"/>
    <property type="match status" value="1"/>
</dbReference>
<reference evidence="11" key="1">
    <citation type="submission" date="2019-10" db="EMBL/GenBank/DDBJ databases">
        <title>Lacipirellula parvula gen. nov., sp. nov., representing a lineage of planctomycetes widespread in freshwater anoxic habitats, and description of the family Lacipirellulaceae.</title>
        <authorList>
            <person name="Dedysh S.N."/>
            <person name="Kulichevskaya I.S."/>
            <person name="Beletsky A.V."/>
            <person name="Rakitin A.L."/>
            <person name="Mardanov A.V."/>
            <person name="Ivanova A.A."/>
            <person name="Saltykova V.X."/>
            <person name="Rijpstra W.I.C."/>
            <person name="Sinninghe Damste J.S."/>
            <person name="Ravin N.V."/>
        </authorList>
    </citation>
    <scope>NUCLEOTIDE SEQUENCE [LARGE SCALE GENOMIC DNA]</scope>
    <source>
        <strain evidence="11">PX69</strain>
    </source>
</reference>
<dbReference type="InterPro" id="IPR003594">
    <property type="entry name" value="HATPase_dom"/>
</dbReference>
<dbReference type="SUPFAM" id="SSF55874">
    <property type="entry name" value="ATPase domain of HSP90 chaperone/DNA topoisomerase II/histidine kinase"/>
    <property type="match status" value="1"/>
</dbReference>
<dbReference type="GO" id="GO:0000155">
    <property type="term" value="F:phosphorelay sensor kinase activity"/>
    <property type="evidence" value="ECO:0007669"/>
    <property type="project" value="InterPro"/>
</dbReference>
<keyword evidence="4" id="KW-0808">Transferase</keyword>
<dbReference type="CDD" id="cd00082">
    <property type="entry name" value="HisKA"/>
    <property type="match status" value="1"/>
</dbReference>
<dbReference type="RefSeq" id="WP_152100751.1">
    <property type="nucleotide sequence ID" value="NZ_AP021861.1"/>
</dbReference>
<evidence type="ECO:0000256" key="5">
    <source>
        <dbReference type="ARBA" id="ARBA00022777"/>
    </source>
</evidence>
<evidence type="ECO:0000256" key="8">
    <source>
        <dbReference type="SAM" id="Phobius"/>
    </source>
</evidence>
<dbReference type="SUPFAM" id="SSF47384">
    <property type="entry name" value="Homodimeric domain of signal transducing histidine kinase"/>
    <property type="match status" value="1"/>
</dbReference>
<dbReference type="EC" id="2.7.13.3" evidence="2"/>
<dbReference type="FunFam" id="1.10.287.130:FF:000001">
    <property type="entry name" value="Two-component sensor histidine kinase"/>
    <property type="match status" value="1"/>
</dbReference>
<evidence type="ECO:0000256" key="4">
    <source>
        <dbReference type="ARBA" id="ARBA00022679"/>
    </source>
</evidence>
<dbReference type="KEGG" id="lpav:PLANPX_4968"/>
<feature type="transmembrane region" description="Helical" evidence="8">
    <location>
        <begin position="389"/>
        <end position="415"/>
    </location>
</feature>
<dbReference type="Proteomes" id="UP000326837">
    <property type="component" value="Chromosome"/>
</dbReference>
<organism evidence="10 11">
    <name type="scientific">Lacipirellula parvula</name>
    <dbReference type="NCBI Taxonomy" id="2650471"/>
    <lineage>
        <taxon>Bacteria</taxon>
        <taxon>Pseudomonadati</taxon>
        <taxon>Planctomycetota</taxon>
        <taxon>Planctomycetia</taxon>
        <taxon>Pirellulales</taxon>
        <taxon>Lacipirellulaceae</taxon>
        <taxon>Lacipirellula</taxon>
    </lineage>
</organism>
<dbReference type="InterPro" id="IPR050736">
    <property type="entry name" value="Sensor_HK_Regulatory"/>
</dbReference>
<dbReference type="SMART" id="SM00387">
    <property type="entry name" value="HATPase_c"/>
    <property type="match status" value="1"/>
</dbReference>
<accession>A0A5K7XL79</accession>
<keyword evidence="8" id="KW-0472">Membrane</keyword>
<evidence type="ECO:0000259" key="9">
    <source>
        <dbReference type="PROSITE" id="PS50109"/>
    </source>
</evidence>
<dbReference type="AlphaFoldDB" id="A0A5K7XL79"/>
<dbReference type="InterPro" id="IPR003661">
    <property type="entry name" value="HisK_dim/P_dom"/>
</dbReference>
<dbReference type="Pfam" id="PF02518">
    <property type="entry name" value="HATPase_c"/>
    <property type="match status" value="1"/>
</dbReference>
<evidence type="ECO:0000256" key="3">
    <source>
        <dbReference type="ARBA" id="ARBA00022553"/>
    </source>
</evidence>
<dbReference type="InterPro" id="IPR036097">
    <property type="entry name" value="HisK_dim/P_sf"/>
</dbReference>
<dbReference type="Gene3D" id="3.30.565.10">
    <property type="entry name" value="Histidine kinase-like ATPase, C-terminal domain"/>
    <property type="match status" value="1"/>
</dbReference>
<comment type="catalytic activity">
    <reaction evidence="1">
        <text>ATP + protein L-histidine = ADP + protein N-phospho-L-histidine.</text>
        <dbReference type="EC" id="2.7.13.3"/>
    </reaction>
</comment>
<name>A0A5K7XL79_9BACT</name>
<evidence type="ECO:0000313" key="11">
    <source>
        <dbReference type="Proteomes" id="UP000326837"/>
    </source>
</evidence>
<dbReference type="PANTHER" id="PTHR43711:SF31">
    <property type="entry name" value="HISTIDINE KINASE"/>
    <property type="match status" value="1"/>
</dbReference>
<keyword evidence="3" id="KW-0597">Phosphoprotein</keyword>
<proteinExistence type="predicted"/>
<evidence type="ECO:0000256" key="7">
    <source>
        <dbReference type="SAM" id="MobiDB-lite"/>
    </source>
</evidence>
<protein>
    <recommendedName>
        <fullName evidence="2">histidine kinase</fullName>
        <ecNumber evidence="2">2.7.13.3</ecNumber>
    </recommendedName>
</protein>
<gene>
    <name evidence="10" type="ORF">PLANPX_4968</name>
</gene>
<sequence>MKRPWHVWLAFALCGAVATAAFAWLTLHALRVDRERSVARAEALLEQNVSQALWQMDTKLAPLIAEEVTRPHEFYESFVNLPAANKDDWNLNSVASPILAKTPDNVLLNFNAYADGRWASPQAPPPEQTDLAASNGLPSTATEANRRKLETLAGAVNVGQLLQMLPDDPIPTPNSATVGTPQSASGEQVAANGPPVGNYYSANAPAVGEGDRQIQPAEQPQTVIRDEESNLFDEPDASLQQQVAQQSRGAADYRGRESRYQQAAVQELSKQQFGNYIMRNAPSQRDANGARAVEYVSRPVWVGDELLLARRVDRDGQTFVQGSWLDWPRLKRELLAETASLVPHADLVPVRGDDPIDATRMLAGLPVKLVVGDSATALANAPGDGPLQWALGVGWIALACALAAVGLLLWGVIALSERRAAFVSSVTHELRTPLTTFRMYAEMLARDMVPTPERRREYLETLRTEAERLTHLVENVLSYARLERGRKPQRSERTTPVALVDRFEPRLAERAAQAGMTLQCDVDEASADAPLLTDVGVIEQILFNLVDNAAKYAGRAADRRIVIATGRDGRWTTFSVRDFGPGFASTKQAMQAAPFSKSAEAAAETAPGVGLGLALCRRLATELGGRLDALAADNGPGALVTLRLPAE</sequence>
<keyword evidence="8" id="KW-0812">Transmembrane</keyword>
<keyword evidence="6" id="KW-0902">Two-component regulatory system</keyword>
<dbReference type="PRINTS" id="PR00344">
    <property type="entry name" value="BCTRLSENSOR"/>
</dbReference>
<evidence type="ECO:0000256" key="2">
    <source>
        <dbReference type="ARBA" id="ARBA00012438"/>
    </source>
</evidence>
<dbReference type="EMBL" id="AP021861">
    <property type="protein sequence ID" value="BBO35356.1"/>
    <property type="molecule type" value="Genomic_DNA"/>
</dbReference>
<dbReference type="PROSITE" id="PS50109">
    <property type="entry name" value="HIS_KIN"/>
    <property type="match status" value="1"/>
</dbReference>
<feature type="region of interest" description="Disordered" evidence="7">
    <location>
        <begin position="118"/>
        <end position="138"/>
    </location>
</feature>
<dbReference type="Gene3D" id="1.10.287.130">
    <property type="match status" value="1"/>
</dbReference>
<dbReference type="InterPro" id="IPR005467">
    <property type="entry name" value="His_kinase_dom"/>
</dbReference>
<evidence type="ECO:0000313" key="10">
    <source>
        <dbReference type="EMBL" id="BBO35356.1"/>
    </source>
</evidence>
<dbReference type="InterPro" id="IPR004358">
    <property type="entry name" value="Sig_transdc_His_kin-like_C"/>
</dbReference>
<keyword evidence="11" id="KW-1185">Reference proteome</keyword>
<dbReference type="Pfam" id="PF00512">
    <property type="entry name" value="HisKA"/>
    <property type="match status" value="1"/>
</dbReference>
<dbReference type="PANTHER" id="PTHR43711">
    <property type="entry name" value="TWO-COMPONENT HISTIDINE KINASE"/>
    <property type="match status" value="1"/>
</dbReference>
<keyword evidence="8" id="KW-1133">Transmembrane helix</keyword>
<dbReference type="CDD" id="cd00075">
    <property type="entry name" value="HATPase"/>
    <property type="match status" value="1"/>
</dbReference>
<evidence type="ECO:0000256" key="6">
    <source>
        <dbReference type="ARBA" id="ARBA00023012"/>
    </source>
</evidence>
<evidence type="ECO:0000256" key="1">
    <source>
        <dbReference type="ARBA" id="ARBA00000085"/>
    </source>
</evidence>
<feature type="domain" description="Histidine kinase" evidence="9">
    <location>
        <begin position="425"/>
        <end position="647"/>
    </location>
</feature>